<sequence length="147" mass="16194">MLTKSDKFAWGYYCGPYEPPGESKGSGSSGQIDNEIVASEDSSAPTRKCIALNLDKDYFNVIKHPMDLGTVKKKMASGAYANPLEFHVDEHGSNGTEPGEENEIDIDDLSDDTLFSLRKLLHDYVQEKQKNQSKADPCEIGASLFTI</sequence>
<keyword evidence="1 2" id="KW-0103">Bromodomain</keyword>
<dbReference type="Gene3D" id="1.20.920.10">
    <property type="entry name" value="Bromodomain-like"/>
    <property type="match status" value="1"/>
</dbReference>
<dbReference type="EMBL" id="JBBPBM010002266">
    <property type="protein sequence ID" value="KAK8479498.1"/>
    <property type="molecule type" value="Genomic_DNA"/>
</dbReference>
<name>A0ABR1ZG95_9ROSI</name>
<evidence type="ECO:0000256" key="3">
    <source>
        <dbReference type="SAM" id="MobiDB-lite"/>
    </source>
</evidence>
<comment type="caution">
    <text evidence="5">The sequence shown here is derived from an EMBL/GenBank/DDBJ whole genome shotgun (WGS) entry which is preliminary data.</text>
</comment>
<evidence type="ECO:0000313" key="5">
    <source>
        <dbReference type="EMBL" id="KAK8479498.1"/>
    </source>
</evidence>
<dbReference type="Proteomes" id="UP001472677">
    <property type="component" value="Unassembled WGS sequence"/>
</dbReference>
<gene>
    <name evidence="5" type="ORF">V6N12_033851</name>
</gene>
<dbReference type="InterPro" id="IPR001487">
    <property type="entry name" value="Bromodomain"/>
</dbReference>
<dbReference type="PRINTS" id="PR00503">
    <property type="entry name" value="BROMODOMAIN"/>
</dbReference>
<dbReference type="InterPro" id="IPR052442">
    <property type="entry name" value="Env_Response_Regulator"/>
</dbReference>
<dbReference type="SUPFAM" id="SSF47370">
    <property type="entry name" value="Bromodomain"/>
    <property type="match status" value="1"/>
</dbReference>
<protein>
    <recommendedName>
        <fullName evidence="4">Bromo domain-containing protein</fullName>
    </recommendedName>
</protein>
<keyword evidence="6" id="KW-1185">Reference proteome</keyword>
<evidence type="ECO:0000313" key="6">
    <source>
        <dbReference type="Proteomes" id="UP001472677"/>
    </source>
</evidence>
<dbReference type="PROSITE" id="PS50014">
    <property type="entry name" value="BROMODOMAIN_2"/>
    <property type="match status" value="1"/>
</dbReference>
<dbReference type="PANTHER" id="PTHR46136">
    <property type="entry name" value="TRANSCRIPTION FACTOR GTE8"/>
    <property type="match status" value="1"/>
</dbReference>
<feature type="region of interest" description="Disordered" evidence="3">
    <location>
        <begin position="18"/>
        <end position="42"/>
    </location>
</feature>
<dbReference type="Pfam" id="PF00439">
    <property type="entry name" value="Bromodomain"/>
    <property type="match status" value="1"/>
</dbReference>
<organism evidence="5 6">
    <name type="scientific">Hibiscus sabdariffa</name>
    <name type="common">roselle</name>
    <dbReference type="NCBI Taxonomy" id="183260"/>
    <lineage>
        <taxon>Eukaryota</taxon>
        <taxon>Viridiplantae</taxon>
        <taxon>Streptophyta</taxon>
        <taxon>Embryophyta</taxon>
        <taxon>Tracheophyta</taxon>
        <taxon>Spermatophyta</taxon>
        <taxon>Magnoliopsida</taxon>
        <taxon>eudicotyledons</taxon>
        <taxon>Gunneridae</taxon>
        <taxon>Pentapetalae</taxon>
        <taxon>rosids</taxon>
        <taxon>malvids</taxon>
        <taxon>Malvales</taxon>
        <taxon>Malvaceae</taxon>
        <taxon>Malvoideae</taxon>
        <taxon>Hibiscus</taxon>
    </lineage>
</organism>
<dbReference type="InterPro" id="IPR036427">
    <property type="entry name" value="Bromodomain-like_sf"/>
</dbReference>
<accession>A0ABR1ZG95</accession>
<feature type="domain" description="Bromo" evidence="4">
    <location>
        <begin position="38"/>
        <end position="89"/>
    </location>
</feature>
<evidence type="ECO:0000256" key="2">
    <source>
        <dbReference type="PROSITE-ProRule" id="PRU00035"/>
    </source>
</evidence>
<feature type="compositionally biased region" description="Low complexity" evidence="3">
    <location>
        <begin position="20"/>
        <end position="30"/>
    </location>
</feature>
<proteinExistence type="predicted"/>
<reference evidence="5 6" key="1">
    <citation type="journal article" date="2024" name="G3 (Bethesda)">
        <title>Genome assembly of Hibiscus sabdariffa L. provides insights into metabolisms of medicinal natural products.</title>
        <authorList>
            <person name="Kim T."/>
        </authorList>
    </citation>
    <scope>NUCLEOTIDE SEQUENCE [LARGE SCALE GENOMIC DNA]</scope>
    <source>
        <strain evidence="5">TK-2024</strain>
        <tissue evidence="5">Old leaves</tissue>
    </source>
</reference>
<dbReference type="PANTHER" id="PTHR46136:SF1">
    <property type="entry name" value="TRANSCRIPTION FACTOR GTE11-RELATED"/>
    <property type="match status" value="1"/>
</dbReference>
<evidence type="ECO:0000259" key="4">
    <source>
        <dbReference type="PROSITE" id="PS50014"/>
    </source>
</evidence>
<evidence type="ECO:0000256" key="1">
    <source>
        <dbReference type="ARBA" id="ARBA00023117"/>
    </source>
</evidence>